<dbReference type="AlphaFoldDB" id="A0A3L8RP11"/>
<proteinExistence type="predicted"/>
<dbReference type="SUPFAM" id="SSF52777">
    <property type="entry name" value="CoA-dependent acyltransferases"/>
    <property type="match status" value="1"/>
</dbReference>
<evidence type="ECO:0000313" key="2">
    <source>
        <dbReference type="EMBL" id="RLV81347.1"/>
    </source>
</evidence>
<reference evidence="2 3" key="1">
    <citation type="journal article" date="2018" name="J. Biol. Chem.">
        <title>Discovery of the actinoplanic acid pathway in Streptomyces rapamycinicus reveals a genetically conserved synergism with rapamycin.</title>
        <authorList>
            <person name="Mrak P."/>
            <person name="Krastel P."/>
            <person name="Pivk Lukancic P."/>
            <person name="Tao J."/>
            <person name="Pistorius D."/>
            <person name="Moore C.M."/>
        </authorList>
    </citation>
    <scope>NUCLEOTIDE SEQUENCE [LARGE SCALE GENOMIC DNA]</scope>
    <source>
        <strain evidence="2 3">NRRL 5491</strain>
    </source>
</reference>
<organism evidence="2 3">
    <name type="scientific">Streptomyces rapamycinicus (strain ATCC 29253 / DSM 41530 / NRRL 5491 / AYB-994)</name>
    <name type="common">Streptomyces hygroscopicus (strain ATCC 29253)</name>
    <dbReference type="NCBI Taxonomy" id="1343740"/>
    <lineage>
        <taxon>Bacteria</taxon>
        <taxon>Bacillati</taxon>
        <taxon>Actinomycetota</taxon>
        <taxon>Actinomycetes</taxon>
        <taxon>Kitasatosporales</taxon>
        <taxon>Streptomycetaceae</taxon>
        <taxon>Streptomyces</taxon>
        <taxon>Streptomyces violaceusniger group</taxon>
    </lineage>
</organism>
<sequence length="151" mass="15699">MRAIGELTPFAGRTPHVDTLALDRGLTTRLVRRCRQERTSVHAALCAATAADIQITNLGVAHPSGEGPSGEGLSGQSPSRQSPSRQSPRGLSALWGPAQITQLRGEHILGVVTVGGRLRMTELTHDPVPGLVAGMGAVLAEACAETPQPVS</sequence>
<evidence type="ECO:0000313" key="3">
    <source>
        <dbReference type="Proteomes" id="UP000281594"/>
    </source>
</evidence>
<dbReference type="EMBL" id="QYCY01000001">
    <property type="protein sequence ID" value="RLV81347.1"/>
    <property type="molecule type" value="Genomic_DNA"/>
</dbReference>
<comment type="caution">
    <text evidence="2">The sequence shown here is derived from an EMBL/GenBank/DDBJ whole genome shotgun (WGS) entry which is preliminary data.</text>
</comment>
<evidence type="ECO:0000256" key="1">
    <source>
        <dbReference type="SAM" id="MobiDB-lite"/>
    </source>
</evidence>
<feature type="compositionally biased region" description="Low complexity" evidence="1">
    <location>
        <begin position="74"/>
        <end position="92"/>
    </location>
</feature>
<protein>
    <submittedName>
        <fullName evidence="2">Uncharacterized protein</fullName>
    </submittedName>
</protein>
<name>A0A3L8RP11_STRRN</name>
<gene>
    <name evidence="2" type="ORF">D3C57_123220</name>
</gene>
<feature type="region of interest" description="Disordered" evidence="1">
    <location>
        <begin position="59"/>
        <end position="94"/>
    </location>
</feature>
<dbReference type="Gene3D" id="3.30.559.30">
    <property type="entry name" value="Nonribosomal peptide synthetase, condensation domain"/>
    <property type="match status" value="1"/>
</dbReference>
<accession>A0A3L8RP11</accession>
<dbReference type="RefSeq" id="WP_243146195.1">
    <property type="nucleotide sequence ID" value="NC_022785.1"/>
</dbReference>
<dbReference type="Proteomes" id="UP000281594">
    <property type="component" value="Unassembled WGS sequence"/>
</dbReference>